<sequence length="660" mass="71007">MAELSVDAVITGTGLTAAVAAACLARSGKKVLQIDRCSCYGQALRTVSFKQLLEMREARCLNSHESLLAQYEAVSARREAEVRESGDEVDSAESSVSAHAGEQRCQPVGQPRWSTRKADQSAQRMLELVNLIYNDKDPEPAVVFELAPFERSGTNEIEALDHLCSESNKYALDLWPKLLFARSAAVDLLLSSGADNYIHFTDTRGPMLYGHEPATEGEQLVLHEVPNSRNAISRSTLLSPLEKRGMMQVLTTLVADNFVPQFSSLALSGRGAPPGDGAASKTVVVDDPERNWLEFLRAHGCTQNTVDLLSHGLCLGGRDVPTWTKQHAVQRLMKYVTSIGVYGQWEAPFLCPMYGTGDVVQAFSRVGAVLGATFMLGTRIVGVTAEEERVSSVSLSNGTTVRTKMVLVDDEVTAGEAVCRAVARAPGGSGSGHGGESGVRLHVVSLVIPEPIIPDLNLAVILPKQLEGAQEVEGVEPIYMVQTSAEAGAAPENKYIVYFMVVDASEPARFSSFAGCDHPTVARMLRCYGALAAQKGVSWEQTVMAMYTSHELGGGDAKWQEDLERHRGWLAEGAEGPRGGGNGVVAIPKVKGTPVVPMLEEIPAALALCDALLGRADRRLEPYNDGGLTECLDVTRELEPEENGSNSAVNKLQSIIDKYG</sequence>
<protein>
    <submittedName>
        <fullName evidence="3">Rab proteins geranylgeranyltransferase component A 1</fullName>
    </submittedName>
</protein>
<dbReference type="InterPro" id="IPR036188">
    <property type="entry name" value="FAD/NAD-bd_sf"/>
</dbReference>
<dbReference type="GO" id="GO:0016192">
    <property type="term" value="P:vesicle-mediated transport"/>
    <property type="evidence" value="ECO:0007669"/>
    <property type="project" value="TreeGrafter"/>
</dbReference>
<reference evidence="3 4" key="1">
    <citation type="submission" date="2021-06" db="EMBL/GenBank/DDBJ databases">
        <title>Genome sequence of Babesia caballi.</title>
        <authorList>
            <person name="Yamagishi J."/>
            <person name="Kidaka T."/>
            <person name="Ochi A."/>
        </authorList>
    </citation>
    <scope>NUCLEOTIDE SEQUENCE [LARGE SCALE GENOMIC DNA]</scope>
    <source>
        <strain evidence="3">USDA-D6B2</strain>
    </source>
</reference>
<dbReference type="EMBL" id="BPLF01000001">
    <property type="protein sequence ID" value="GIX61844.1"/>
    <property type="molecule type" value="Genomic_DNA"/>
</dbReference>
<dbReference type="GO" id="GO:0005968">
    <property type="term" value="C:Rab-protein geranylgeranyltransferase complex"/>
    <property type="evidence" value="ECO:0007669"/>
    <property type="project" value="TreeGrafter"/>
</dbReference>
<dbReference type="GO" id="GO:0005829">
    <property type="term" value="C:cytosol"/>
    <property type="evidence" value="ECO:0007669"/>
    <property type="project" value="TreeGrafter"/>
</dbReference>
<proteinExistence type="inferred from homology"/>
<dbReference type="GO" id="GO:0005092">
    <property type="term" value="F:GDP-dissociation inhibitor activity"/>
    <property type="evidence" value="ECO:0007669"/>
    <property type="project" value="InterPro"/>
</dbReference>
<dbReference type="InterPro" id="IPR018203">
    <property type="entry name" value="GDP_dissociation_inhibitor"/>
</dbReference>
<evidence type="ECO:0000256" key="2">
    <source>
        <dbReference type="SAM" id="MobiDB-lite"/>
    </source>
</evidence>
<dbReference type="SUPFAM" id="SSF51905">
    <property type="entry name" value="FAD/NAD(P)-binding domain"/>
    <property type="match status" value="1"/>
</dbReference>
<dbReference type="PANTHER" id="PTHR11787">
    <property type="entry name" value="RAB GDP-DISSOCIATION INHIBITOR"/>
    <property type="match status" value="1"/>
</dbReference>
<dbReference type="Proteomes" id="UP001497744">
    <property type="component" value="Unassembled WGS sequence"/>
</dbReference>
<dbReference type="PANTHER" id="PTHR11787:SF4">
    <property type="entry name" value="CHM, RAB ESCORT PROTEIN 1"/>
    <property type="match status" value="1"/>
</dbReference>
<name>A0AAV4LT71_BABCB</name>
<feature type="region of interest" description="Disordered" evidence="2">
    <location>
        <begin position="82"/>
        <end position="114"/>
    </location>
</feature>
<dbReference type="GeneID" id="94193327"/>
<dbReference type="Gene3D" id="3.30.519.10">
    <property type="entry name" value="Guanine Nucleotide Dissociation Inhibitor, domain 2"/>
    <property type="match status" value="1"/>
</dbReference>
<gene>
    <name evidence="3" type="ORF">BcabD6B2_12790</name>
</gene>
<dbReference type="PRINTS" id="PR00891">
    <property type="entry name" value="RABGDIREP"/>
</dbReference>
<keyword evidence="4" id="KW-1185">Reference proteome</keyword>
<dbReference type="GO" id="GO:0005634">
    <property type="term" value="C:nucleus"/>
    <property type="evidence" value="ECO:0007669"/>
    <property type="project" value="TreeGrafter"/>
</dbReference>
<dbReference type="RefSeq" id="XP_067713915.1">
    <property type="nucleotide sequence ID" value="XM_067857814.1"/>
</dbReference>
<dbReference type="Pfam" id="PF00996">
    <property type="entry name" value="GDI"/>
    <property type="match status" value="1"/>
</dbReference>
<accession>A0AAV4LT71</accession>
<evidence type="ECO:0000256" key="1">
    <source>
        <dbReference type="ARBA" id="ARBA00005593"/>
    </source>
</evidence>
<dbReference type="AlphaFoldDB" id="A0AAV4LT71"/>
<evidence type="ECO:0000313" key="4">
    <source>
        <dbReference type="Proteomes" id="UP001497744"/>
    </source>
</evidence>
<dbReference type="GO" id="GO:0007264">
    <property type="term" value="P:small GTPase-mediated signal transduction"/>
    <property type="evidence" value="ECO:0007669"/>
    <property type="project" value="InterPro"/>
</dbReference>
<organism evidence="3 4">
    <name type="scientific">Babesia caballi</name>
    <dbReference type="NCBI Taxonomy" id="5871"/>
    <lineage>
        <taxon>Eukaryota</taxon>
        <taxon>Sar</taxon>
        <taxon>Alveolata</taxon>
        <taxon>Apicomplexa</taxon>
        <taxon>Aconoidasida</taxon>
        <taxon>Piroplasmida</taxon>
        <taxon>Babesiidae</taxon>
        <taxon>Babesia</taxon>
    </lineage>
</organism>
<dbReference type="Gene3D" id="3.50.50.60">
    <property type="entry name" value="FAD/NAD(P)-binding domain"/>
    <property type="match status" value="2"/>
</dbReference>
<comment type="similarity">
    <text evidence="1">Belongs to the Rab GDI family.</text>
</comment>
<comment type="caution">
    <text evidence="3">The sequence shown here is derived from an EMBL/GenBank/DDBJ whole genome shotgun (WGS) entry which is preliminary data.</text>
</comment>
<evidence type="ECO:0000313" key="3">
    <source>
        <dbReference type="EMBL" id="GIX61844.1"/>
    </source>
</evidence>